<evidence type="ECO:0000256" key="3">
    <source>
        <dbReference type="ARBA" id="ARBA00023027"/>
    </source>
</evidence>
<dbReference type="InterPro" id="IPR012394">
    <property type="entry name" value="Aldehyde_DH_NAD(P)"/>
</dbReference>
<dbReference type="PANTHER" id="PTHR43570">
    <property type="entry name" value="ALDEHYDE DEHYDROGENASE"/>
    <property type="match status" value="1"/>
</dbReference>
<dbReference type="InterPro" id="IPR029510">
    <property type="entry name" value="Ald_DH_CS_GLU"/>
</dbReference>
<dbReference type="Gene3D" id="3.40.605.10">
    <property type="entry name" value="Aldehyde Dehydrogenase, Chain A, domain 1"/>
    <property type="match status" value="1"/>
</dbReference>
<gene>
    <name evidence="9" type="ORF">DCF19_14710</name>
</gene>
<dbReference type="Gene3D" id="3.40.309.10">
    <property type="entry name" value="Aldehyde Dehydrogenase, Chain A, domain 2"/>
    <property type="match status" value="1"/>
</dbReference>
<reference evidence="9 10" key="2">
    <citation type="submission" date="2018-06" db="EMBL/GenBank/DDBJ databases">
        <title>Metagenomic assembly of (sub)arctic Cyanobacteria and their associated microbiome from non-axenic cultures.</title>
        <authorList>
            <person name="Baurain D."/>
        </authorList>
    </citation>
    <scope>NUCLEOTIDE SEQUENCE [LARGE SCALE GENOMIC DNA]</scope>
    <source>
        <strain evidence="9">ULC066bin1</strain>
    </source>
</reference>
<dbReference type="InterPro" id="IPR016160">
    <property type="entry name" value="Ald_DH_CS_CYS"/>
</dbReference>
<dbReference type="GO" id="GO:0005737">
    <property type="term" value="C:cytoplasm"/>
    <property type="evidence" value="ECO:0007669"/>
    <property type="project" value="TreeGrafter"/>
</dbReference>
<dbReference type="CDD" id="cd07136">
    <property type="entry name" value="ALDH_YwdH-P39616"/>
    <property type="match status" value="1"/>
</dbReference>
<dbReference type="PANTHER" id="PTHR43570:SF16">
    <property type="entry name" value="ALDEHYDE DEHYDROGENASE TYPE III, ISOFORM Q"/>
    <property type="match status" value="1"/>
</dbReference>
<feature type="active site" evidence="5">
    <location>
        <position position="251"/>
    </location>
</feature>
<evidence type="ECO:0000259" key="8">
    <source>
        <dbReference type="Pfam" id="PF00171"/>
    </source>
</evidence>
<dbReference type="InterPro" id="IPR015590">
    <property type="entry name" value="Aldehyde_DH_dom"/>
</dbReference>
<organism evidence="9 10">
    <name type="scientific">Pseudanabaena frigida</name>
    <dbReference type="NCBI Taxonomy" id="945775"/>
    <lineage>
        <taxon>Bacteria</taxon>
        <taxon>Bacillati</taxon>
        <taxon>Cyanobacteriota</taxon>
        <taxon>Cyanophyceae</taxon>
        <taxon>Pseudanabaenales</taxon>
        <taxon>Pseudanabaenaceae</taxon>
        <taxon>Pseudanabaena</taxon>
    </lineage>
</organism>
<feature type="active site" evidence="5 6">
    <location>
        <position position="217"/>
    </location>
</feature>
<evidence type="ECO:0000256" key="2">
    <source>
        <dbReference type="ARBA" id="ARBA00023002"/>
    </source>
</evidence>
<keyword evidence="3" id="KW-0520">NAD</keyword>
<comment type="caution">
    <text evidence="9">The sequence shown here is derived from an EMBL/GenBank/DDBJ whole genome shotgun (WGS) entry which is preliminary data.</text>
</comment>
<dbReference type="InterPro" id="IPR016163">
    <property type="entry name" value="Ald_DH_C"/>
</dbReference>
<dbReference type="AlphaFoldDB" id="A0A2W4Y7J2"/>
<dbReference type="PROSITE" id="PS00687">
    <property type="entry name" value="ALDEHYDE_DEHYDR_GLU"/>
    <property type="match status" value="1"/>
</dbReference>
<dbReference type="SUPFAM" id="SSF53720">
    <property type="entry name" value="ALDH-like"/>
    <property type="match status" value="1"/>
</dbReference>
<dbReference type="EMBL" id="QBML01000019">
    <property type="protein sequence ID" value="PZO39218.1"/>
    <property type="molecule type" value="Genomic_DNA"/>
</dbReference>
<dbReference type="PROSITE" id="PS00070">
    <property type="entry name" value="ALDEHYDE_DEHYDR_CYS"/>
    <property type="match status" value="1"/>
</dbReference>
<evidence type="ECO:0000313" key="10">
    <source>
        <dbReference type="Proteomes" id="UP000249467"/>
    </source>
</evidence>
<evidence type="ECO:0000256" key="4">
    <source>
        <dbReference type="PIRNR" id="PIRNR036492"/>
    </source>
</evidence>
<dbReference type="FunFam" id="3.40.605.10:FF:000004">
    <property type="entry name" value="Aldehyde dehydrogenase"/>
    <property type="match status" value="1"/>
</dbReference>
<dbReference type="GO" id="GO:0004029">
    <property type="term" value="F:aldehyde dehydrogenase (NAD+) activity"/>
    <property type="evidence" value="ECO:0007669"/>
    <property type="project" value="TreeGrafter"/>
</dbReference>
<protein>
    <recommendedName>
        <fullName evidence="4">Aldehyde dehydrogenase</fullName>
    </recommendedName>
</protein>
<evidence type="ECO:0000256" key="6">
    <source>
        <dbReference type="PROSITE-ProRule" id="PRU10007"/>
    </source>
</evidence>
<sequence>MVTIPANSLDIKAVIASQSDFFATGKTKSYDFRVAQLNKLLRVIQENDRLILDAVYKDLRKPAIEGFGSEVLITQSEIKYAIKHLKAWMKPQKVGTPINLFPSSSYIYTEPLGVVLIIAPWNYPFALTIQPLIGAIAAGNCAILKPSEHTPHTFSAIAKIINANFDPSFIITIEGGIETNQALLAEKFDHIFFTGGTAIGKIVMEAAAKHLTPVTLELGGKSPCIVDAECDLDTTAKRIIWGKFYNAGQTCVAPDYLLIQKSIKSVLVEKLVACIKTFFGENPQQSPDFARIVNDRQFDRLVSLLGNGTILIGGQSDRSDRFIAPTLIDRVSTNSKIMSEEIFGPILPILEYDQISEAIALINAQPKPLALYLFSNNKQNQEQILKEVSFGGGCFNDTIMHLGNPELPFGGVGNSGMGSYHGKASFDTFSHRKSVLKNSFRFDLKWRYPPYTMTLDTLKKFIN</sequence>
<dbReference type="PIRSF" id="PIRSF036492">
    <property type="entry name" value="ALDH"/>
    <property type="match status" value="1"/>
</dbReference>
<comment type="similarity">
    <text evidence="1 4 7">Belongs to the aldehyde dehydrogenase family.</text>
</comment>
<evidence type="ECO:0000313" key="9">
    <source>
        <dbReference type="EMBL" id="PZO39218.1"/>
    </source>
</evidence>
<dbReference type="FunFam" id="3.40.309.10:FF:000003">
    <property type="entry name" value="Aldehyde dehydrogenase"/>
    <property type="match status" value="1"/>
</dbReference>
<accession>A0A2W4Y7J2</accession>
<evidence type="ECO:0000256" key="7">
    <source>
        <dbReference type="RuleBase" id="RU003345"/>
    </source>
</evidence>
<name>A0A2W4Y7J2_9CYAN</name>
<keyword evidence="2 4" id="KW-0560">Oxidoreductase</keyword>
<dbReference type="InterPro" id="IPR016162">
    <property type="entry name" value="Ald_DH_N"/>
</dbReference>
<feature type="domain" description="Aldehyde dehydrogenase" evidence="8">
    <location>
        <begin position="8"/>
        <end position="435"/>
    </location>
</feature>
<dbReference type="Pfam" id="PF00171">
    <property type="entry name" value="Aldedh"/>
    <property type="match status" value="1"/>
</dbReference>
<reference evidence="9 10" key="1">
    <citation type="submission" date="2018-04" db="EMBL/GenBank/DDBJ databases">
        <authorList>
            <person name="Go L.Y."/>
            <person name="Mitchell J.A."/>
        </authorList>
    </citation>
    <scope>NUCLEOTIDE SEQUENCE [LARGE SCALE GENOMIC DNA]</scope>
    <source>
        <strain evidence="9">ULC066bin1</strain>
    </source>
</reference>
<evidence type="ECO:0000256" key="5">
    <source>
        <dbReference type="PIRSR" id="PIRSR036492-1"/>
    </source>
</evidence>
<dbReference type="GO" id="GO:0006081">
    <property type="term" value="P:aldehyde metabolic process"/>
    <property type="evidence" value="ECO:0007669"/>
    <property type="project" value="InterPro"/>
</dbReference>
<evidence type="ECO:0000256" key="1">
    <source>
        <dbReference type="ARBA" id="ARBA00009986"/>
    </source>
</evidence>
<dbReference type="Proteomes" id="UP000249467">
    <property type="component" value="Unassembled WGS sequence"/>
</dbReference>
<dbReference type="InterPro" id="IPR016161">
    <property type="entry name" value="Ald_DH/histidinol_DH"/>
</dbReference>
<proteinExistence type="inferred from homology"/>